<feature type="transmembrane region" description="Helical" evidence="8">
    <location>
        <begin position="178"/>
        <end position="197"/>
    </location>
</feature>
<dbReference type="PANTHER" id="PTHR22911">
    <property type="entry name" value="ACYL-MALONYL CONDENSING ENZYME-RELATED"/>
    <property type="match status" value="1"/>
</dbReference>
<name>C5BJV4_TERTT</name>
<evidence type="ECO:0000313" key="10">
    <source>
        <dbReference type="EMBL" id="ACR13796.1"/>
    </source>
</evidence>
<evidence type="ECO:0000256" key="4">
    <source>
        <dbReference type="ARBA" id="ARBA00022475"/>
    </source>
</evidence>
<feature type="transmembrane region" description="Helical" evidence="8">
    <location>
        <begin position="103"/>
        <end position="120"/>
    </location>
</feature>
<dbReference type="OrthoDB" id="369870at2"/>
<accession>C5BJV4</accession>
<comment type="subcellular location">
    <subcellularLocation>
        <location evidence="1">Cell membrane</location>
        <topology evidence="1">Multi-pass membrane protein</topology>
    </subcellularLocation>
</comment>
<feature type="transmembrane region" description="Helical" evidence="8">
    <location>
        <begin position="209"/>
        <end position="229"/>
    </location>
</feature>
<keyword evidence="7 8" id="KW-0472">Membrane</keyword>
<dbReference type="InterPro" id="IPR004626">
    <property type="entry name" value="RarD"/>
</dbReference>
<dbReference type="PANTHER" id="PTHR22911:SF137">
    <property type="entry name" value="SOLUTE CARRIER FAMILY 35 MEMBER G2-RELATED"/>
    <property type="match status" value="1"/>
</dbReference>
<dbReference type="NCBIfam" id="TIGR00688">
    <property type="entry name" value="rarD"/>
    <property type="match status" value="1"/>
</dbReference>
<proteinExistence type="inferred from homology"/>
<dbReference type="InterPro" id="IPR037185">
    <property type="entry name" value="EmrE-like"/>
</dbReference>
<protein>
    <submittedName>
        <fullName evidence="10">Protein RarD</fullName>
    </submittedName>
</protein>
<dbReference type="RefSeq" id="WP_015819911.1">
    <property type="nucleotide sequence ID" value="NC_012997.1"/>
</dbReference>
<feature type="transmembrane region" description="Helical" evidence="8">
    <location>
        <begin position="266"/>
        <end position="284"/>
    </location>
</feature>
<evidence type="ECO:0000256" key="8">
    <source>
        <dbReference type="SAM" id="Phobius"/>
    </source>
</evidence>
<feature type="transmembrane region" description="Helical" evidence="8">
    <location>
        <begin position="69"/>
        <end position="91"/>
    </location>
</feature>
<evidence type="ECO:0000256" key="6">
    <source>
        <dbReference type="ARBA" id="ARBA00022989"/>
    </source>
</evidence>
<evidence type="ECO:0000256" key="3">
    <source>
        <dbReference type="ARBA" id="ARBA00022448"/>
    </source>
</evidence>
<evidence type="ECO:0000313" key="11">
    <source>
        <dbReference type="Proteomes" id="UP000009080"/>
    </source>
</evidence>
<dbReference type="STRING" id="377629.TERTU_4596"/>
<feature type="transmembrane region" description="Helical" evidence="8">
    <location>
        <begin position="241"/>
        <end position="260"/>
    </location>
</feature>
<dbReference type="AlphaFoldDB" id="C5BJV4"/>
<keyword evidence="6 8" id="KW-1133">Transmembrane helix</keyword>
<dbReference type="GO" id="GO:0005886">
    <property type="term" value="C:plasma membrane"/>
    <property type="evidence" value="ECO:0007669"/>
    <property type="project" value="UniProtKB-SubCell"/>
</dbReference>
<feature type="transmembrane region" description="Helical" evidence="8">
    <location>
        <begin position="9"/>
        <end position="26"/>
    </location>
</feature>
<reference evidence="10 11" key="1">
    <citation type="journal article" date="2009" name="PLoS ONE">
        <title>The complete genome of Teredinibacter turnerae T7901: an intracellular endosymbiont of marine wood-boring bivalves (shipworms).</title>
        <authorList>
            <person name="Yang J.C."/>
            <person name="Madupu R."/>
            <person name="Durkin A.S."/>
            <person name="Ekborg N.A."/>
            <person name="Pedamallu C.S."/>
            <person name="Hostetler J.B."/>
            <person name="Radune D."/>
            <person name="Toms B.S."/>
            <person name="Henrissat B."/>
            <person name="Coutinho P.M."/>
            <person name="Schwarz S."/>
            <person name="Field L."/>
            <person name="Trindade-Silva A.E."/>
            <person name="Soares C.A.G."/>
            <person name="Elshahawi S."/>
            <person name="Hanora A."/>
            <person name="Schmidt E.W."/>
            <person name="Haygood M.G."/>
            <person name="Posfai J."/>
            <person name="Benner J."/>
            <person name="Madinger C."/>
            <person name="Nove J."/>
            <person name="Anton B."/>
            <person name="Chaudhary K."/>
            <person name="Foster J."/>
            <person name="Holman A."/>
            <person name="Kumar S."/>
            <person name="Lessard P.A."/>
            <person name="Luyten Y.A."/>
            <person name="Slatko B."/>
            <person name="Wood N."/>
            <person name="Wu B."/>
            <person name="Teplitski M."/>
            <person name="Mougous J.D."/>
            <person name="Ward N."/>
            <person name="Eisen J.A."/>
            <person name="Badger J.H."/>
            <person name="Distel D.L."/>
        </authorList>
    </citation>
    <scope>NUCLEOTIDE SEQUENCE [LARGE SCALE GENOMIC DNA]</scope>
    <source>
        <strain evidence="11">ATCC 39867 / T7901</strain>
    </source>
</reference>
<dbReference type="HOGENOM" id="CLU_054508_1_0_6"/>
<organism evidence="10 11">
    <name type="scientific">Teredinibacter turnerae (strain ATCC 39867 / T7901)</name>
    <dbReference type="NCBI Taxonomy" id="377629"/>
    <lineage>
        <taxon>Bacteria</taxon>
        <taxon>Pseudomonadati</taxon>
        <taxon>Pseudomonadota</taxon>
        <taxon>Gammaproteobacteria</taxon>
        <taxon>Cellvibrionales</taxon>
        <taxon>Cellvibrionaceae</taxon>
        <taxon>Teredinibacter</taxon>
    </lineage>
</organism>
<dbReference type="EMBL" id="CP001614">
    <property type="protein sequence ID" value="ACR13796.1"/>
    <property type="molecule type" value="Genomic_DNA"/>
</dbReference>
<keyword evidence="4" id="KW-1003">Cell membrane</keyword>
<dbReference type="eggNOG" id="COG2962">
    <property type="taxonomic scope" value="Bacteria"/>
</dbReference>
<dbReference type="Pfam" id="PF00892">
    <property type="entry name" value="EamA"/>
    <property type="match status" value="1"/>
</dbReference>
<dbReference type="PROSITE" id="PS51257">
    <property type="entry name" value="PROKAR_LIPOPROTEIN"/>
    <property type="match status" value="1"/>
</dbReference>
<keyword evidence="11" id="KW-1185">Reference proteome</keyword>
<comment type="similarity">
    <text evidence="2">Belongs to the EamA transporter family.</text>
</comment>
<evidence type="ECO:0000256" key="1">
    <source>
        <dbReference type="ARBA" id="ARBA00004651"/>
    </source>
</evidence>
<feature type="transmembrane region" description="Helical" evidence="8">
    <location>
        <begin position="150"/>
        <end position="166"/>
    </location>
</feature>
<dbReference type="SUPFAM" id="SSF103481">
    <property type="entry name" value="Multidrug resistance efflux transporter EmrE"/>
    <property type="match status" value="2"/>
</dbReference>
<feature type="transmembrane region" description="Helical" evidence="8">
    <location>
        <begin position="127"/>
        <end position="144"/>
    </location>
</feature>
<keyword evidence="5 8" id="KW-0812">Transmembrane</keyword>
<dbReference type="KEGG" id="ttu:TERTU_4596"/>
<gene>
    <name evidence="10" type="primary">rarD</name>
    <name evidence="10" type="ordered locus">TERTU_4596</name>
</gene>
<sequence length="298" mass="33285">MQSETAKGLLFAVGAYGCWGFVPLYFKAMDAIPEGEIFVHRIIWSVLFTGLVLIPLGRWKNIWPHLCNLRTLLVLSAAAVFIAINWIVFIWASNNDRLLDTSIGYYINPLINVLFGLLFLGEKLRRMQWVSVSLAAAAVLLQIITLGKLPVISLTLAFAFGFYGLMRKIVQVGALEGLFIETLLLLPPTLVYFGWFSEKLSFIEATGRPGFAVALMAAGPITSIPLLLFASGVSRLKYSTIGFIQYLAPSIVFLLAIFWFREPLVWQMAVTFALIWVALAIYSYDGLRRSRTLPLPPE</sequence>
<dbReference type="InterPro" id="IPR000620">
    <property type="entry name" value="EamA_dom"/>
</dbReference>
<feature type="transmembrane region" description="Helical" evidence="8">
    <location>
        <begin position="38"/>
        <end position="57"/>
    </location>
</feature>
<evidence type="ECO:0000256" key="7">
    <source>
        <dbReference type="ARBA" id="ARBA00023136"/>
    </source>
</evidence>
<dbReference type="Proteomes" id="UP000009080">
    <property type="component" value="Chromosome"/>
</dbReference>
<feature type="domain" description="EamA" evidence="9">
    <location>
        <begin position="7"/>
        <end position="141"/>
    </location>
</feature>
<keyword evidence="3" id="KW-0813">Transport</keyword>
<evidence type="ECO:0000259" key="9">
    <source>
        <dbReference type="Pfam" id="PF00892"/>
    </source>
</evidence>
<evidence type="ECO:0000256" key="2">
    <source>
        <dbReference type="ARBA" id="ARBA00007362"/>
    </source>
</evidence>
<evidence type="ECO:0000256" key="5">
    <source>
        <dbReference type="ARBA" id="ARBA00022692"/>
    </source>
</evidence>